<dbReference type="SUPFAM" id="SSF69318">
    <property type="entry name" value="Integrin alpha N-terminal domain"/>
    <property type="match status" value="1"/>
</dbReference>
<protein>
    <submittedName>
        <fullName evidence="3">VCBS repeat-containing protein</fullName>
    </submittedName>
</protein>
<dbReference type="EMBL" id="CP059399">
    <property type="protein sequence ID" value="QLY29557.1"/>
    <property type="molecule type" value="Genomic_DNA"/>
</dbReference>
<evidence type="ECO:0000313" key="4">
    <source>
        <dbReference type="Proteomes" id="UP000515512"/>
    </source>
</evidence>
<dbReference type="InterPro" id="IPR028994">
    <property type="entry name" value="Integrin_alpha_N"/>
</dbReference>
<evidence type="ECO:0000256" key="1">
    <source>
        <dbReference type="ARBA" id="ARBA00022729"/>
    </source>
</evidence>
<dbReference type="RefSeq" id="WP_181580761.1">
    <property type="nucleotide sequence ID" value="NZ_CP059399.1"/>
</dbReference>
<dbReference type="KEGG" id="nhu:H0264_30570"/>
<evidence type="ECO:0000313" key="3">
    <source>
        <dbReference type="EMBL" id="QLY29557.1"/>
    </source>
</evidence>
<evidence type="ECO:0000256" key="2">
    <source>
        <dbReference type="SAM" id="SignalP"/>
    </source>
</evidence>
<keyword evidence="4" id="KW-1185">Reference proteome</keyword>
<proteinExistence type="predicted"/>
<sequence length="374" mass="38206">MSGSRGRIAVMVCAVATAAQLAAGTARTDPGTPVFGPEHSVAVTVCGNSPTAEAIATGDFTGDRRADVAVTDLCGFGIRVLPGRGDGAFEPPRHLPTGIAPDGITAGDLDGDGALDLIVANAVGDIVTLYGDGTGGFAEQGRYFAWGVAPGAIRTADFDRDGRLDFAVAATPSTVFHNDGGRGAFTGRSLVAGFASVGLETADFDADGNADIVVASGFPVMLTVLYGNGTGDFGRARTVLAPDLIQEAIRVADVDHDGRPDVVGVTSLGGVNVWLGGEDSPRQSNWTIGTPGNAGLALADFDGDSQVDMVAADSITLHLTLWRGDGTGRFVRAEWHSAPASVESVEAVDLNGDGKLDLVAGPMVGPWISTYLHN</sequence>
<dbReference type="Pfam" id="PF13517">
    <property type="entry name" value="FG-GAP_3"/>
    <property type="match status" value="3"/>
</dbReference>
<dbReference type="Gene3D" id="2.130.10.130">
    <property type="entry name" value="Integrin alpha, N-terminal"/>
    <property type="match status" value="1"/>
</dbReference>
<feature type="signal peptide" evidence="2">
    <location>
        <begin position="1"/>
        <end position="22"/>
    </location>
</feature>
<dbReference type="InterPro" id="IPR013517">
    <property type="entry name" value="FG-GAP"/>
</dbReference>
<accession>A0A7D6VCG9</accession>
<gene>
    <name evidence="3" type="ORF">H0264_30570</name>
</gene>
<reference evidence="3 4" key="1">
    <citation type="submission" date="2020-07" db="EMBL/GenBank/DDBJ databases">
        <authorList>
            <person name="Zhuang K."/>
            <person name="Ran Y."/>
        </authorList>
    </citation>
    <scope>NUCLEOTIDE SEQUENCE [LARGE SCALE GENOMIC DNA]</scope>
    <source>
        <strain evidence="3 4">WCH-YHL-001</strain>
    </source>
</reference>
<dbReference type="PANTHER" id="PTHR46580">
    <property type="entry name" value="SENSOR KINASE-RELATED"/>
    <property type="match status" value="1"/>
</dbReference>
<dbReference type="AlphaFoldDB" id="A0A7D6VCG9"/>
<dbReference type="Proteomes" id="UP000515512">
    <property type="component" value="Chromosome"/>
</dbReference>
<name>A0A7D6VCG9_9NOCA</name>
<keyword evidence="1 2" id="KW-0732">Signal</keyword>
<organism evidence="3 4">
    <name type="scientific">Nocardia huaxiensis</name>
    <dbReference type="NCBI Taxonomy" id="2755382"/>
    <lineage>
        <taxon>Bacteria</taxon>
        <taxon>Bacillati</taxon>
        <taxon>Actinomycetota</taxon>
        <taxon>Actinomycetes</taxon>
        <taxon>Mycobacteriales</taxon>
        <taxon>Nocardiaceae</taxon>
        <taxon>Nocardia</taxon>
    </lineage>
</organism>
<feature type="chain" id="PRO_5038635046" evidence="2">
    <location>
        <begin position="23"/>
        <end position="374"/>
    </location>
</feature>